<protein>
    <submittedName>
        <fullName evidence="1">NABP</fullName>
    </submittedName>
</protein>
<name>A0A7T5UGK5_9VIRU</name>
<organism evidence="1">
    <name type="scientific">Agave tequilana vitivirus 1</name>
    <dbReference type="NCBI Taxonomy" id="2794429"/>
    <lineage>
        <taxon>Viruses</taxon>
        <taxon>Riboviria</taxon>
        <taxon>Orthornavirae</taxon>
        <taxon>Kitrinoviricota</taxon>
        <taxon>Alsuviricetes</taxon>
        <taxon>Tymovirales</taxon>
        <taxon>Betaflexiviridae</taxon>
        <taxon>Trivirinae</taxon>
        <taxon>Vitivirus</taxon>
    </lineage>
</organism>
<sequence length="123" mass="13964">MERTRYMGESRSAAKRRAKRWGVCYCCGRLECNKYSKNKNQTKSQAEVYSALREPATRYLPKVATRYISSAIQHQLDDLDLAGISLDHTVRFVGVVHNGGVRSPEETPWAYKFGECNNEGSNV</sequence>
<reference evidence="1" key="1">
    <citation type="submission" date="2020-11" db="EMBL/GenBank/DDBJ databases">
        <authorList>
            <person name="Bejerman N."/>
        </authorList>
    </citation>
    <scope>NUCLEOTIDE SEQUENCE</scope>
    <source>
        <strain evidence="1">Tequi</strain>
    </source>
</reference>
<dbReference type="EMBL" id="MW328756">
    <property type="protein sequence ID" value="QQG34668.1"/>
    <property type="molecule type" value="Genomic_RNA"/>
</dbReference>
<evidence type="ECO:0000313" key="1">
    <source>
        <dbReference type="EMBL" id="QQG34668.1"/>
    </source>
</evidence>
<dbReference type="Pfam" id="PF05515">
    <property type="entry name" value="Viral_NABP"/>
    <property type="match status" value="1"/>
</dbReference>
<dbReference type="InterPro" id="IPR008891">
    <property type="entry name" value="Viral_NABP"/>
</dbReference>
<accession>A0A7T5UGK5</accession>
<proteinExistence type="predicted"/>